<dbReference type="Pfam" id="PF05638">
    <property type="entry name" value="T6SS_HCP"/>
    <property type="match status" value="1"/>
</dbReference>
<dbReference type="PANTHER" id="PTHR34319:SF7">
    <property type="entry name" value="HNH ENDONUCLEASE DOMAIN-CONTAINING PROTEIN"/>
    <property type="match status" value="1"/>
</dbReference>
<evidence type="ECO:0000313" key="1">
    <source>
        <dbReference type="EMBL" id="TVO31582.1"/>
    </source>
</evidence>
<dbReference type="InterPro" id="IPR036624">
    <property type="entry name" value="Hcp1-lik_sf"/>
</dbReference>
<dbReference type="OrthoDB" id="5674026at2"/>
<sequence length="157" mass="17502">MAHIGYMTITGKTQGLISSGCNSKDSVGEKAQPSHLNEITVLACHHDMSKFHADMPKENGAITITKPIDKSSPLLGSAFSKQEHLDIEIKFYRTNASGSNEHFYSIELIQAVISGLSFSQPHANFSNDEDLNEQISFRYKDIIWKHLISGTEGYDIW</sequence>
<dbReference type="NCBIfam" id="TIGR03344">
    <property type="entry name" value="VI_effect_Hcp1"/>
    <property type="match status" value="1"/>
</dbReference>
<protein>
    <submittedName>
        <fullName evidence="1">Hcp family type VI secretion system effector</fullName>
    </submittedName>
</protein>
<dbReference type="SUPFAM" id="SSF141452">
    <property type="entry name" value="Hcp1-like"/>
    <property type="match status" value="1"/>
</dbReference>
<reference evidence="1 2" key="1">
    <citation type="submission" date="2019-07" db="EMBL/GenBank/DDBJ databases">
        <title>The draft genome sequence of Vibrio algivorus M1486.</title>
        <authorList>
            <person name="Meng X."/>
        </authorList>
    </citation>
    <scope>NUCLEOTIDE SEQUENCE [LARGE SCALE GENOMIC DNA]</scope>
    <source>
        <strain evidence="1 2">M1486</strain>
    </source>
</reference>
<evidence type="ECO:0000313" key="2">
    <source>
        <dbReference type="Proteomes" id="UP000319828"/>
    </source>
</evidence>
<organism evidence="1 2">
    <name type="scientific">Vibrio algivorus</name>
    <dbReference type="NCBI Taxonomy" id="1667024"/>
    <lineage>
        <taxon>Bacteria</taxon>
        <taxon>Pseudomonadati</taxon>
        <taxon>Pseudomonadota</taxon>
        <taxon>Gammaproteobacteria</taxon>
        <taxon>Vibrionales</taxon>
        <taxon>Vibrionaceae</taxon>
        <taxon>Vibrio</taxon>
    </lineage>
</organism>
<dbReference type="Gene3D" id="2.30.110.20">
    <property type="entry name" value="Hcp1-like"/>
    <property type="match status" value="1"/>
</dbReference>
<dbReference type="AlphaFoldDB" id="A0A557NT27"/>
<dbReference type="InterPro" id="IPR052947">
    <property type="entry name" value="T6SS_Hcp1_domain"/>
</dbReference>
<dbReference type="InterPro" id="IPR008514">
    <property type="entry name" value="T6SS_Hcp"/>
</dbReference>
<accession>A0A557NT27</accession>
<dbReference type="RefSeq" id="WP_144389256.1">
    <property type="nucleotide sequence ID" value="NZ_CANNCB010000084.1"/>
</dbReference>
<gene>
    <name evidence="1" type="ORF">FOF44_17930</name>
</gene>
<dbReference type="Proteomes" id="UP000319828">
    <property type="component" value="Unassembled WGS sequence"/>
</dbReference>
<comment type="caution">
    <text evidence="1">The sequence shown here is derived from an EMBL/GenBank/DDBJ whole genome shotgun (WGS) entry which is preliminary data.</text>
</comment>
<proteinExistence type="predicted"/>
<dbReference type="PANTHER" id="PTHR34319">
    <property type="entry name" value="MAJOR EXPORTED PROTEIN"/>
    <property type="match status" value="1"/>
</dbReference>
<name>A0A557NT27_9VIBR</name>
<dbReference type="EMBL" id="VMKJ01000075">
    <property type="protein sequence ID" value="TVO31582.1"/>
    <property type="molecule type" value="Genomic_DNA"/>
</dbReference>